<dbReference type="EMBL" id="JAIWYP010000003">
    <property type="protein sequence ID" value="KAH3845847.1"/>
    <property type="molecule type" value="Genomic_DNA"/>
</dbReference>
<dbReference type="Pfam" id="PF14929">
    <property type="entry name" value="TAF1_subA"/>
    <property type="match status" value="1"/>
</dbReference>
<dbReference type="InterPro" id="IPR039495">
    <property type="entry name" value="TAF1A"/>
</dbReference>
<sequence>MRRFDRKRTTTTMETNVDKDSVTREELQKCIECCELLMRIQGPTTEWFLDMEKELTEIDHLVPEESKLEQWTPKPIARALQQLFGHLRQTLLSHRWEEAVKILHKIAQTPLGTSNTVWKVGSELLAMDGHQDRDLLQRLYGTAKQLSGMNQEFVALEFAVYLLSIGEKAEAVTVLQKDISYRGKKFEMGKGDRQIRKAYLGLVLHSEWRRCRQLLEKHKRGELTDEVSQDVASQLRTYEMQCERYAEKALKCFEGIDLLPGTWNIFLWKYVELLVENDSLDVAENHLQTYCQSHPDCLSSQKCLYNFLRDHREDSDKLVTCLKASTRHTVLTLSHLEAK</sequence>
<keyword evidence="2" id="KW-1185">Reference proteome</keyword>
<evidence type="ECO:0000313" key="1">
    <source>
        <dbReference type="EMBL" id="KAH3845847.1"/>
    </source>
</evidence>
<dbReference type="InterPro" id="IPR052669">
    <property type="entry name" value="SL1/TIF-IB_Component"/>
</dbReference>
<dbReference type="AlphaFoldDB" id="A0A9D4KVC1"/>
<dbReference type="GO" id="GO:0000120">
    <property type="term" value="C:RNA polymerase I transcription regulator complex"/>
    <property type="evidence" value="ECO:0007669"/>
    <property type="project" value="InterPro"/>
</dbReference>
<comment type="caution">
    <text evidence="1">The sequence shown here is derived from an EMBL/GenBank/DDBJ whole genome shotgun (WGS) entry which is preliminary data.</text>
</comment>
<dbReference type="PANTHER" id="PTHR32122:SF1">
    <property type="entry name" value="TATA BOX-BINDING PROTEIN-ASSOCIATED FACTOR RNA POLYMERASE I SUBUNIT A"/>
    <property type="match status" value="1"/>
</dbReference>
<reference evidence="1" key="2">
    <citation type="submission" date="2020-11" db="EMBL/GenBank/DDBJ databases">
        <authorList>
            <person name="McCartney M.A."/>
            <person name="Auch B."/>
            <person name="Kono T."/>
            <person name="Mallez S."/>
            <person name="Becker A."/>
            <person name="Gohl D.M."/>
            <person name="Silverstein K.A.T."/>
            <person name="Koren S."/>
            <person name="Bechman K.B."/>
            <person name="Herman A."/>
            <person name="Abrahante J.E."/>
            <person name="Garbe J."/>
        </authorList>
    </citation>
    <scope>NUCLEOTIDE SEQUENCE</scope>
    <source>
        <strain evidence="1">Duluth1</strain>
        <tissue evidence="1">Whole animal</tissue>
    </source>
</reference>
<dbReference type="PANTHER" id="PTHR32122">
    <property type="entry name" value="TATA BOX-BINDING PROTEIN ASSOCIATED FACTOR RNA POLYMERASE I SUBUNIT A"/>
    <property type="match status" value="1"/>
</dbReference>
<dbReference type="Proteomes" id="UP000828390">
    <property type="component" value="Unassembled WGS sequence"/>
</dbReference>
<proteinExistence type="predicted"/>
<reference evidence="1" key="1">
    <citation type="journal article" date="2019" name="bioRxiv">
        <title>The Genome of the Zebra Mussel, Dreissena polymorpha: A Resource for Invasive Species Research.</title>
        <authorList>
            <person name="McCartney M.A."/>
            <person name="Auch B."/>
            <person name="Kono T."/>
            <person name="Mallez S."/>
            <person name="Zhang Y."/>
            <person name="Obille A."/>
            <person name="Becker A."/>
            <person name="Abrahante J.E."/>
            <person name="Garbe J."/>
            <person name="Badalamenti J.P."/>
            <person name="Herman A."/>
            <person name="Mangelson H."/>
            <person name="Liachko I."/>
            <person name="Sullivan S."/>
            <person name="Sone E.D."/>
            <person name="Koren S."/>
            <person name="Silverstein K.A.T."/>
            <person name="Beckman K.B."/>
            <person name="Gohl D.M."/>
        </authorList>
    </citation>
    <scope>NUCLEOTIDE SEQUENCE</scope>
    <source>
        <strain evidence="1">Duluth1</strain>
        <tissue evidence="1">Whole animal</tissue>
    </source>
</reference>
<evidence type="ECO:0000313" key="2">
    <source>
        <dbReference type="Proteomes" id="UP000828390"/>
    </source>
</evidence>
<gene>
    <name evidence="1" type="ORF">DPMN_088137</name>
</gene>
<dbReference type="GO" id="GO:0006360">
    <property type="term" value="P:transcription by RNA polymerase I"/>
    <property type="evidence" value="ECO:0007669"/>
    <property type="project" value="InterPro"/>
</dbReference>
<name>A0A9D4KVC1_DREPO</name>
<organism evidence="1 2">
    <name type="scientific">Dreissena polymorpha</name>
    <name type="common">Zebra mussel</name>
    <name type="synonym">Mytilus polymorpha</name>
    <dbReference type="NCBI Taxonomy" id="45954"/>
    <lineage>
        <taxon>Eukaryota</taxon>
        <taxon>Metazoa</taxon>
        <taxon>Spiralia</taxon>
        <taxon>Lophotrochozoa</taxon>
        <taxon>Mollusca</taxon>
        <taxon>Bivalvia</taxon>
        <taxon>Autobranchia</taxon>
        <taxon>Heteroconchia</taxon>
        <taxon>Euheterodonta</taxon>
        <taxon>Imparidentia</taxon>
        <taxon>Neoheterodontei</taxon>
        <taxon>Myida</taxon>
        <taxon>Dreissenoidea</taxon>
        <taxon>Dreissenidae</taxon>
        <taxon>Dreissena</taxon>
    </lineage>
</organism>
<accession>A0A9D4KVC1</accession>
<protein>
    <submittedName>
        <fullName evidence="1">Uncharacterized protein</fullName>
    </submittedName>
</protein>